<reference evidence="3" key="1">
    <citation type="journal article" date="2020" name="Stud. Mycol.">
        <title>101 Dothideomycetes genomes: a test case for predicting lifestyles and emergence of pathogens.</title>
        <authorList>
            <person name="Haridas S."/>
            <person name="Albert R."/>
            <person name="Binder M."/>
            <person name="Bloem J."/>
            <person name="Labutti K."/>
            <person name="Salamov A."/>
            <person name="Andreopoulos B."/>
            <person name="Baker S."/>
            <person name="Barry K."/>
            <person name="Bills G."/>
            <person name="Bluhm B."/>
            <person name="Cannon C."/>
            <person name="Castanera R."/>
            <person name="Culley D."/>
            <person name="Daum C."/>
            <person name="Ezra D."/>
            <person name="Gonzalez J."/>
            <person name="Henrissat B."/>
            <person name="Kuo A."/>
            <person name="Liang C."/>
            <person name="Lipzen A."/>
            <person name="Lutzoni F."/>
            <person name="Magnuson J."/>
            <person name="Mondo S."/>
            <person name="Nolan M."/>
            <person name="Ohm R."/>
            <person name="Pangilinan J."/>
            <person name="Park H.-J."/>
            <person name="Ramirez L."/>
            <person name="Alfaro M."/>
            <person name="Sun H."/>
            <person name="Tritt A."/>
            <person name="Yoshinaga Y."/>
            <person name="Zwiers L.-H."/>
            <person name="Turgeon B."/>
            <person name="Goodwin S."/>
            <person name="Spatafora J."/>
            <person name="Crous P."/>
            <person name="Grigoriev I."/>
        </authorList>
    </citation>
    <scope>NUCLEOTIDE SEQUENCE</scope>
    <source>
        <strain evidence="3">CBS 627.86</strain>
    </source>
</reference>
<dbReference type="Proteomes" id="UP000799770">
    <property type="component" value="Unassembled WGS sequence"/>
</dbReference>
<feature type="region of interest" description="Disordered" evidence="1">
    <location>
        <begin position="160"/>
        <end position="190"/>
    </location>
</feature>
<dbReference type="OrthoDB" id="5440at2759"/>
<organism evidence="3 4">
    <name type="scientific">Lophiotrema nucula</name>
    <dbReference type="NCBI Taxonomy" id="690887"/>
    <lineage>
        <taxon>Eukaryota</taxon>
        <taxon>Fungi</taxon>
        <taxon>Dikarya</taxon>
        <taxon>Ascomycota</taxon>
        <taxon>Pezizomycotina</taxon>
        <taxon>Dothideomycetes</taxon>
        <taxon>Pleosporomycetidae</taxon>
        <taxon>Pleosporales</taxon>
        <taxon>Lophiotremataceae</taxon>
        <taxon>Lophiotrema</taxon>
    </lineage>
</organism>
<accession>A0A6A5ZJF5</accession>
<evidence type="ECO:0000256" key="1">
    <source>
        <dbReference type="SAM" id="MobiDB-lite"/>
    </source>
</evidence>
<evidence type="ECO:0000313" key="4">
    <source>
        <dbReference type="Proteomes" id="UP000799770"/>
    </source>
</evidence>
<feature type="region of interest" description="Disordered" evidence="1">
    <location>
        <begin position="1"/>
        <end position="33"/>
    </location>
</feature>
<protein>
    <recommendedName>
        <fullName evidence="2">SnoaL-like domain-containing protein</fullName>
    </recommendedName>
</protein>
<feature type="domain" description="SnoaL-like" evidence="2">
    <location>
        <begin position="256"/>
        <end position="363"/>
    </location>
</feature>
<sequence>MGEAAAKEQKGSADAPPVRISGQMTLQPPLSRRGRGPGLVLVLDHYAQKKVNLDRLDPPPTVKWAEEGFCVVEVSLPGKLEEDGEEFPLKRALEVLRECKDCEKDKGVALVSYLWRIPFYVEEQACLSKEVKAIVSYGGKKFSSINTAAETVPPQLLHFAGPPPQPQNPQRRTSVVPQPDYASLSSRNGPTEGTVKTFRYLDAKNETNWSLSADDDYHPASAGLAHTRSLKFIKDALDGPHFDLEALWDEHCKYEFGERDVEKTMATMVAEPYVNHIPTMTGGIGQESLTAFYTNHFVFSNPDDTALELVSRTVGVDRVIDEFVFKFTHDKEMPWLLPGVPPTNKQLAIPFTSVICFRGDRLCHEHISWDSGTAFNQLGILPEYVPFPYEIDGKKAAEKKRFEIKLPTVGVEGANKLVDEGSEKSNALIERGVVWREVDDV</sequence>
<evidence type="ECO:0000259" key="2">
    <source>
        <dbReference type="Pfam" id="PF12680"/>
    </source>
</evidence>
<dbReference type="InterPro" id="IPR037401">
    <property type="entry name" value="SnoaL-like"/>
</dbReference>
<gene>
    <name evidence="3" type="ORF">BDV96DRAFT_488100</name>
</gene>
<dbReference type="AlphaFoldDB" id="A0A6A5ZJF5"/>
<dbReference type="EMBL" id="ML977317">
    <property type="protein sequence ID" value="KAF2118568.1"/>
    <property type="molecule type" value="Genomic_DNA"/>
</dbReference>
<dbReference type="InterPro" id="IPR009959">
    <property type="entry name" value="Cyclase_SnoaL-like"/>
</dbReference>
<dbReference type="Pfam" id="PF12680">
    <property type="entry name" value="SnoaL_2"/>
    <property type="match status" value="1"/>
</dbReference>
<dbReference type="SUPFAM" id="SSF54427">
    <property type="entry name" value="NTF2-like"/>
    <property type="match status" value="1"/>
</dbReference>
<dbReference type="InterPro" id="IPR032710">
    <property type="entry name" value="NTF2-like_dom_sf"/>
</dbReference>
<name>A0A6A5ZJF5_9PLEO</name>
<proteinExistence type="predicted"/>
<feature type="compositionally biased region" description="Basic and acidic residues" evidence="1">
    <location>
        <begin position="1"/>
        <end position="11"/>
    </location>
</feature>
<dbReference type="PANTHER" id="PTHR38436:SF3">
    <property type="entry name" value="CARBOXYMETHYLENEBUTENOLIDASE-RELATED"/>
    <property type="match status" value="1"/>
</dbReference>
<keyword evidence="4" id="KW-1185">Reference proteome</keyword>
<dbReference type="Gene3D" id="3.10.450.50">
    <property type="match status" value="1"/>
</dbReference>
<dbReference type="GO" id="GO:0030638">
    <property type="term" value="P:polyketide metabolic process"/>
    <property type="evidence" value="ECO:0007669"/>
    <property type="project" value="InterPro"/>
</dbReference>
<dbReference type="PANTHER" id="PTHR38436">
    <property type="entry name" value="POLYKETIDE CYCLASE SNOAL-LIKE DOMAIN"/>
    <property type="match status" value="1"/>
</dbReference>
<evidence type="ECO:0000313" key="3">
    <source>
        <dbReference type="EMBL" id="KAF2118568.1"/>
    </source>
</evidence>